<dbReference type="AlphaFoldDB" id="A0A7X0H464"/>
<dbReference type="InterPro" id="IPR008930">
    <property type="entry name" value="Terpenoid_cyclase/PrenylTrfase"/>
</dbReference>
<dbReference type="Proteomes" id="UP000541810">
    <property type="component" value="Unassembled WGS sequence"/>
</dbReference>
<dbReference type="EMBL" id="JACHGY010000001">
    <property type="protein sequence ID" value="MBB6428737.1"/>
    <property type="molecule type" value="Genomic_DNA"/>
</dbReference>
<keyword evidence="1" id="KW-0175">Coiled coil</keyword>
<name>A0A7X0H464_9BACT</name>
<evidence type="ECO:0000256" key="2">
    <source>
        <dbReference type="SAM" id="SignalP"/>
    </source>
</evidence>
<reference evidence="4 5" key="1">
    <citation type="submission" date="2020-08" db="EMBL/GenBank/DDBJ databases">
        <title>Genomic Encyclopedia of Type Strains, Phase IV (KMG-IV): sequencing the most valuable type-strain genomes for metagenomic binning, comparative biology and taxonomic classification.</title>
        <authorList>
            <person name="Goeker M."/>
        </authorList>
    </citation>
    <scope>NUCLEOTIDE SEQUENCE [LARGE SCALE GENOMIC DNA]</scope>
    <source>
        <strain evidence="4 5">DSM 103725</strain>
    </source>
</reference>
<feature type="signal peptide" evidence="2">
    <location>
        <begin position="1"/>
        <end position="21"/>
    </location>
</feature>
<dbReference type="Pfam" id="PF13709">
    <property type="entry name" value="DUF4159"/>
    <property type="match status" value="2"/>
</dbReference>
<evidence type="ECO:0000313" key="4">
    <source>
        <dbReference type="EMBL" id="MBB6428737.1"/>
    </source>
</evidence>
<protein>
    <recommendedName>
        <fullName evidence="3">DUF4159 domain-containing protein</fullName>
    </recommendedName>
</protein>
<evidence type="ECO:0000259" key="3">
    <source>
        <dbReference type="Pfam" id="PF13709"/>
    </source>
</evidence>
<dbReference type="Gene3D" id="3.40.50.12140">
    <property type="entry name" value="Domain of unknown function DUF4159"/>
    <property type="match status" value="2"/>
</dbReference>
<dbReference type="Gene3D" id="1.50.10.20">
    <property type="match status" value="1"/>
</dbReference>
<evidence type="ECO:0000313" key="5">
    <source>
        <dbReference type="Proteomes" id="UP000541810"/>
    </source>
</evidence>
<dbReference type="InterPro" id="IPR025297">
    <property type="entry name" value="DUF4159"/>
</dbReference>
<proteinExistence type="predicted"/>
<feature type="domain" description="DUF4159" evidence="3">
    <location>
        <begin position="545"/>
        <end position="746"/>
    </location>
</feature>
<feature type="domain" description="DUF4159" evidence="3">
    <location>
        <begin position="352"/>
        <end position="462"/>
    </location>
</feature>
<feature type="coiled-coil region" evidence="1">
    <location>
        <begin position="220"/>
        <end position="247"/>
    </location>
</feature>
<sequence length="753" mass="83940">MPRRRLPRLLALPLAMWCVFAALPAAAQTDAEVSEALDRMRAWLYDLQDPETGSFDDPRWSELKNQSYHATGETALITYALMLSGESHQDPRIAKAIEYLKANRTWSTYLASMRAHIWARMPDDYLPLLKEEAKYLESAVHEGRFHYQSDNPIWSNSLTQYGMLGIWEHAKRGGKVDDDLWQDIGEHIFADQNTDGGWGYNDRSGRGNGASTGSMTAAGIAILQIAQQQLTRDLDEQDQRLAEALQRGVDWLDQRYDPEVNPGLKTRYRFYYLYGIERLALANGISTLNGRDWFAAGAKFILEEEDGKGTVRRASSAEVSSRIDTAFALSFLARGRVPVWASKLQVPQHASNNRPNDLYFLTQFLSDQREAELNWQMVSIDDDPEQWLRAPLLYWSGGDSAELTPEQQANLKRYLDLGGTLMINIEGRGTRFRRSVEALVKEMYPRYKFESAGKDHPFQSLISQVHGTPSFRTLGNGARDLVVLPRGDWGKIFQAKEAGRGKEWQLMTNVYAALTDRGQLRNRLEPPLPVRDEKQSPSGTISVVRASYDGNWDAEPLALEVAQTTLFNRSGKELEITVAALDSLGADAMSDDESESAPALVHLTGTEKVEFTEEQLAAVKRHVESGGTLLVETVGGLGEFADHAADQFARVLDGKRRWLDDSHPIITGEGLDGGADNSRVTYRGYTQLQGSPGKGPSLAAVFVGDRPAVLISPRDLSLGVLGSRHYRINGYASESARPLMTNILLWSETSPTP</sequence>
<keyword evidence="5" id="KW-1185">Reference proteome</keyword>
<keyword evidence="2" id="KW-0732">Signal</keyword>
<organism evidence="4 5">
    <name type="scientific">Algisphaera agarilytica</name>
    <dbReference type="NCBI Taxonomy" id="1385975"/>
    <lineage>
        <taxon>Bacteria</taxon>
        <taxon>Pseudomonadati</taxon>
        <taxon>Planctomycetota</taxon>
        <taxon>Phycisphaerae</taxon>
        <taxon>Phycisphaerales</taxon>
        <taxon>Phycisphaeraceae</taxon>
        <taxon>Algisphaera</taxon>
    </lineage>
</organism>
<dbReference type="SUPFAM" id="SSF48239">
    <property type="entry name" value="Terpenoid cyclases/Protein prenyltransferases"/>
    <property type="match status" value="1"/>
</dbReference>
<comment type="caution">
    <text evidence="4">The sequence shown here is derived from an EMBL/GenBank/DDBJ whole genome shotgun (WGS) entry which is preliminary data.</text>
</comment>
<gene>
    <name evidence="4" type="ORF">HNQ40_000543</name>
</gene>
<evidence type="ECO:0000256" key="1">
    <source>
        <dbReference type="SAM" id="Coils"/>
    </source>
</evidence>
<dbReference type="RefSeq" id="WP_184676139.1">
    <property type="nucleotide sequence ID" value="NZ_JACHGY010000001.1"/>
</dbReference>
<accession>A0A7X0H464</accession>
<feature type="chain" id="PRO_5030920733" description="DUF4159 domain-containing protein" evidence="2">
    <location>
        <begin position="22"/>
        <end position="753"/>
    </location>
</feature>